<evidence type="ECO:0008006" key="5">
    <source>
        <dbReference type="Google" id="ProtNLM"/>
    </source>
</evidence>
<evidence type="ECO:0000313" key="3">
    <source>
        <dbReference type="EMBL" id="EMQ94444.1"/>
    </source>
</evidence>
<dbReference type="RefSeq" id="WP_007650511.1">
    <property type="nucleotide sequence ID" value="NZ_ANLA01000016.1"/>
</dbReference>
<dbReference type="GeneID" id="98642015"/>
<keyword evidence="1" id="KW-0175">Coiled coil</keyword>
<feature type="signal peptide" evidence="2">
    <location>
        <begin position="1"/>
        <end position="20"/>
    </location>
</feature>
<dbReference type="AlphaFoldDB" id="M7MY86"/>
<organism evidence="3 4">
    <name type="scientific">Xanthomarina gelatinilytica</name>
    <dbReference type="NCBI Taxonomy" id="1137281"/>
    <lineage>
        <taxon>Bacteria</taxon>
        <taxon>Pseudomonadati</taxon>
        <taxon>Bacteroidota</taxon>
        <taxon>Flavobacteriia</taxon>
        <taxon>Flavobacteriales</taxon>
        <taxon>Flavobacteriaceae</taxon>
        <taxon>Xanthomarina</taxon>
    </lineage>
</organism>
<reference evidence="3 4" key="1">
    <citation type="submission" date="2012-12" db="EMBL/GenBank/DDBJ databases">
        <title>Genome assembly of Formosa sp. AK20.</title>
        <authorList>
            <person name="Kumar R."/>
            <person name="Khatri I."/>
            <person name="Vaidya B."/>
            <person name="Subramanian S."/>
            <person name="Pinnaka A."/>
        </authorList>
    </citation>
    <scope>NUCLEOTIDE SEQUENCE [LARGE SCALE GENOMIC DNA]</scope>
    <source>
        <strain evidence="3 4">AK20</strain>
    </source>
</reference>
<dbReference type="PATRIC" id="fig|1137281.3.peg.2160"/>
<feature type="chain" id="PRO_5004081692" description="Secreted protein" evidence="2">
    <location>
        <begin position="21"/>
        <end position="273"/>
    </location>
</feature>
<dbReference type="eggNOG" id="ENOG502ZN71">
    <property type="taxonomic scope" value="Bacteria"/>
</dbReference>
<dbReference type="Proteomes" id="UP000012024">
    <property type="component" value="Unassembled WGS sequence"/>
</dbReference>
<dbReference type="EMBL" id="ANLA01000016">
    <property type="protein sequence ID" value="EMQ94444.1"/>
    <property type="molecule type" value="Genomic_DNA"/>
</dbReference>
<accession>M7MY86</accession>
<gene>
    <name evidence="3" type="ORF">D778_00727</name>
</gene>
<evidence type="ECO:0000256" key="1">
    <source>
        <dbReference type="SAM" id="Coils"/>
    </source>
</evidence>
<feature type="coiled-coil region" evidence="1">
    <location>
        <begin position="150"/>
        <end position="184"/>
    </location>
</feature>
<dbReference type="OrthoDB" id="1274006at2"/>
<name>M7MY86_9FLAO</name>
<keyword evidence="2" id="KW-0732">Signal</keyword>
<sequence>MFKKFLLFAILCIFSMASFSQNSVNDYKYVIVPNQYDFLDEEDQFQLNSISHFLFNKYGFIALKEDEIFPEDLMFNPCLALKSDVADKSRTFKTRLRIELKNCKGELIYFSDFGESFEKKYAIAYNKALRDAFLHLEALNYKYQPNETILAMGTSKSEASKEEIEKLKEELAALKEEKNNQTTPEVVVAETAETVADSTTKTMETLLFAQKTDGGFQLVDKSSKVVMVLLNTRNPEVFMVQGKNAMVFKEAGAWVLSENDGNQVTNTKLNIKL</sequence>
<keyword evidence="4" id="KW-1185">Reference proteome</keyword>
<evidence type="ECO:0000313" key="4">
    <source>
        <dbReference type="Proteomes" id="UP000012024"/>
    </source>
</evidence>
<protein>
    <recommendedName>
        <fullName evidence="5">Secreted protein</fullName>
    </recommendedName>
</protein>
<evidence type="ECO:0000256" key="2">
    <source>
        <dbReference type="SAM" id="SignalP"/>
    </source>
</evidence>
<proteinExistence type="predicted"/>
<comment type="caution">
    <text evidence="3">The sequence shown here is derived from an EMBL/GenBank/DDBJ whole genome shotgun (WGS) entry which is preliminary data.</text>
</comment>